<accession>A0AAP0DNG5</accession>
<evidence type="ECO:0000256" key="1">
    <source>
        <dbReference type="SAM" id="MobiDB-lite"/>
    </source>
</evidence>
<reference evidence="2 3" key="1">
    <citation type="submission" date="2024-04" db="EMBL/GenBank/DDBJ databases">
        <title>The reference genome of an endangered Asteraceae, Deinandra increscens subsp. villosa, native to the Central Coast of California.</title>
        <authorList>
            <person name="Guilliams M."/>
            <person name="Hasenstab-Lehman K."/>
            <person name="Meyer R."/>
            <person name="Mcevoy S."/>
        </authorList>
    </citation>
    <scope>NUCLEOTIDE SEQUENCE [LARGE SCALE GENOMIC DNA]</scope>
    <source>
        <tissue evidence="2">Leaf</tissue>
    </source>
</reference>
<keyword evidence="3" id="KW-1185">Reference proteome</keyword>
<dbReference type="PANTHER" id="PTHR34835:SF90">
    <property type="entry name" value="AMINOTRANSFERASE-LIKE PLANT MOBILE DOMAIN-CONTAINING PROTEIN"/>
    <property type="match status" value="1"/>
</dbReference>
<gene>
    <name evidence="2" type="ORF">SSX86_002136</name>
</gene>
<feature type="compositionally biased region" description="Acidic residues" evidence="1">
    <location>
        <begin position="150"/>
        <end position="173"/>
    </location>
</feature>
<dbReference type="PANTHER" id="PTHR34835">
    <property type="entry name" value="OS07G0283600 PROTEIN-RELATED"/>
    <property type="match status" value="1"/>
</dbReference>
<feature type="region of interest" description="Disordered" evidence="1">
    <location>
        <begin position="107"/>
        <end position="259"/>
    </location>
</feature>
<evidence type="ECO:0000313" key="3">
    <source>
        <dbReference type="Proteomes" id="UP001408789"/>
    </source>
</evidence>
<feature type="compositionally biased region" description="Basic and acidic residues" evidence="1">
    <location>
        <begin position="107"/>
        <end position="149"/>
    </location>
</feature>
<name>A0AAP0DNG5_9ASTR</name>
<feature type="region of interest" description="Disordered" evidence="1">
    <location>
        <begin position="815"/>
        <end position="922"/>
    </location>
</feature>
<proteinExistence type="predicted"/>
<feature type="region of interest" description="Disordered" evidence="1">
    <location>
        <begin position="276"/>
        <end position="302"/>
    </location>
</feature>
<feature type="compositionally biased region" description="Basic and acidic residues" evidence="1">
    <location>
        <begin position="836"/>
        <end position="922"/>
    </location>
</feature>
<evidence type="ECO:0000313" key="2">
    <source>
        <dbReference type="EMBL" id="KAK9078079.1"/>
    </source>
</evidence>
<feature type="region of interest" description="Disordered" evidence="1">
    <location>
        <begin position="72"/>
        <end position="93"/>
    </location>
</feature>
<feature type="region of interest" description="Disordered" evidence="1">
    <location>
        <begin position="1"/>
        <end position="21"/>
    </location>
</feature>
<dbReference type="Gene3D" id="3.40.395.10">
    <property type="entry name" value="Adenoviral Proteinase, Chain A"/>
    <property type="match status" value="1"/>
</dbReference>
<evidence type="ECO:0008006" key="4">
    <source>
        <dbReference type="Google" id="ProtNLM"/>
    </source>
</evidence>
<comment type="caution">
    <text evidence="2">The sequence shown here is derived from an EMBL/GenBank/DDBJ whole genome shotgun (WGS) entry which is preliminary data.</text>
</comment>
<dbReference type="EMBL" id="JBCNJP010000006">
    <property type="protein sequence ID" value="KAK9078079.1"/>
    <property type="molecule type" value="Genomic_DNA"/>
</dbReference>
<feature type="region of interest" description="Disordered" evidence="1">
    <location>
        <begin position="954"/>
        <end position="975"/>
    </location>
</feature>
<protein>
    <recommendedName>
        <fullName evidence="4">Ubiquitin-like protease family profile domain-containing protein</fullName>
    </recommendedName>
</protein>
<feature type="compositionally biased region" description="Basic and acidic residues" evidence="1">
    <location>
        <begin position="815"/>
        <end position="826"/>
    </location>
</feature>
<sequence length="1312" mass="148304">MDSKVLHDERMEQRGREDRSRCPIKWGEDEESRPVCLENNDEKKLLCEFSRPVLRVLGDSCGRKSTRVAGNFKSKYTNTPETPDILNDSGDDQPIKSLAGKKLKVVYNKENDVKIKSKNSKEDEPEMDKDQKKDKSKKKESEAENKEPIEETVFDDGSEENESNDNESEDMEDASNKSNSDGSEEDDEGDKNSSQMPVNTKTSSDSEETGDDAEGYQIVRRKQGDKKKELALAVNDKKSKKHEVKGEGTPRRQLRSGGKEIACNVENNDQIESVQEDFMEETRRKPKRKKGKSEKDDVGTIETINPTKWPSIRIRTAPKQLCKAIEKLSESQKKAVREMGMGQILKFRMDGIPARIGHFVVDKFDPEKMEIDLGTEKVKVDEEKIRKLLGLKNEGHILDGDSDSPVETAKAWRARYGGANVSRVQVAKKMAEDRNESGTMFKMDFIAIFGSVMVEYGNNEKIKLELMSYIRDDMDLDQINWNKFVIDALKRCKKGWDRNDPESRFTGPMVVLMVIYVDSISCSGVKNDRTISPITFWNQEVLKQREEYEIKNGGFGKGKQRGTYIDREGDDMDHEGCSGVAKTTMKGKKLSDNSTLEEHLDRLKGVFITVEEAKRELETALGETYTKFPNITEVKAYVDTYNATFKNVVELKKEDENKGKGGGESSEMVKTVDAVPKAKKVKKKMAKKVVDNTIPSFDLGIPSSQSSLDSVQDTQEAETAMIEKVLESYKETVGISVQDEHKKDAMVDDQAVDEVPKAKKVKKKMAKKVVDNTIPSFDLGIPSSQSSLDSVQDTQEAETAMIEKVLESYKETVGKSVQDEHKKDAMVDDQAVDETNTDKDGKYVQDEVMNDYKVDDKESDANNKEKEGKSDQDERTSKTKDDSQPKEESKRISHEEKKEDGDKKEGKQVEKLETEKYTEEVTHEEGLIDINRAANKRDRLLWQYLLACLESQKKPKGNKNKDGGEGDELEDPKEVAGENAKRGFMKDVFATLYGMVAKAYVIGSLVPGKKVDPNVVNCWAAILNFEEATVETGQKRLFLYTDTMNESVITAKNANPKRLEKFENKLLSVVEGDKSLMDMKSFKTIVVPIKDDDHIYIICFDLDVPATTVIESVHEGIAIEDMADGKTYASKGTPQKVKHVMWSYLQKVSHPKAMSLSATKPRLMKATWTTNTEYTDSAVYAMRNMEAYNGRTSGFNNGFRADDKQHEVQVRNIRMRYACKIMTSAANLLEEKTRKASETTNMKLHKAASDEKKKGAAMKVENFLRKLDDDYENIVKGIEEIKAEEPKKEAAAEEKKLLELKKDTKGKRVRFA</sequence>
<dbReference type="Proteomes" id="UP001408789">
    <property type="component" value="Unassembled WGS sequence"/>
</dbReference>
<feature type="compositionally biased region" description="Acidic residues" evidence="1">
    <location>
        <begin position="205"/>
        <end position="214"/>
    </location>
</feature>
<organism evidence="2 3">
    <name type="scientific">Deinandra increscens subsp. villosa</name>
    <dbReference type="NCBI Taxonomy" id="3103831"/>
    <lineage>
        <taxon>Eukaryota</taxon>
        <taxon>Viridiplantae</taxon>
        <taxon>Streptophyta</taxon>
        <taxon>Embryophyta</taxon>
        <taxon>Tracheophyta</taxon>
        <taxon>Spermatophyta</taxon>
        <taxon>Magnoliopsida</taxon>
        <taxon>eudicotyledons</taxon>
        <taxon>Gunneridae</taxon>
        <taxon>Pentapetalae</taxon>
        <taxon>asterids</taxon>
        <taxon>campanulids</taxon>
        <taxon>Asterales</taxon>
        <taxon>Asteraceae</taxon>
        <taxon>Asteroideae</taxon>
        <taxon>Heliantheae alliance</taxon>
        <taxon>Madieae</taxon>
        <taxon>Madiinae</taxon>
        <taxon>Deinandra</taxon>
    </lineage>
</organism>